<feature type="transmembrane region" description="Helical" evidence="1">
    <location>
        <begin position="365"/>
        <end position="387"/>
    </location>
</feature>
<accession>A0A9Q1CSU7</accession>
<feature type="transmembrane region" description="Helical" evidence="1">
    <location>
        <begin position="332"/>
        <end position="353"/>
    </location>
</feature>
<keyword evidence="1" id="KW-1133">Transmembrane helix</keyword>
<feature type="transmembrane region" description="Helical" evidence="1">
    <location>
        <begin position="97"/>
        <end position="117"/>
    </location>
</feature>
<dbReference type="SUPFAM" id="SSF103473">
    <property type="entry name" value="MFS general substrate transporter"/>
    <property type="match status" value="1"/>
</dbReference>
<dbReference type="EMBL" id="JAIZAY010000001">
    <property type="protein sequence ID" value="KAJ8050440.1"/>
    <property type="molecule type" value="Genomic_DNA"/>
</dbReference>
<dbReference type="InterPro" id="IPR011701">
    <property type="entry name" value="MFS"/>
</dbReference>
<dbReference type="Pfam" id="PF07690">
    <property type="entry name" value="MFS_1"/>
    <property type="match status" value="1"/>
</dbReference>
<feature type="transmembrane region" description="Helical" evidence="1">
    <location>
        <begin position="40"/>
        <end position="60"/>
    </location>
</feature>
<reference evidence="2" key="1">
    <citation type="submission" date="2021-10" db="EMBL/GenBank/DDBJ databases">
        <title>Tropical sea cucumber genome reveals ecological adaptation and Cuvierian tubules defense mechanism.</title>
        <authorList>
            <person name="Chen T."/>
        </authorList>
    </citation>
    <scope>NUCLEOTIDE SEQUENCE</scope>
    <source>
        <strain evidence="2">Nanhai2018</strain>
        <tissue evidence="2">Muscle</tissue>
    </source>
</reference>
<feature type="transmembrane region" description="Helical" evidence="1">
    <location>
        <begin position="72"/>
        <end position="91"/>
    </location>
</feature>
<dbReference type="AlphaFoldDB" id="A0A9Q1CSU7"/>
<proteinExistence type="predicted"/>
<protein>
    <submittedName>
        <fullName evidence="2">Monocarboxylate transporter 2</fullName>
    </submittedName>
</protein>
<dbReference type="Gene3D" id="1.20.1250.20">
    <property type="entry name" value="MFS general substrate transporter like domains"/>
    <property type="match status" value="1"/>
</dbReference>
<dbReference type="GO" id="GO:0008028">
    <property type="term" value="F:monocarboxylic acid transmembrane transporter activity"/>
    <property type="evidence" value="ECO:0007669"/>
    <property type="project" value="TreeGrafter"/>
</dbReference>
<dbReference type="InterPro" id="IPR050327">
    <property type="entry name" value="Proton-linked_MCT"/>
</dbReference>
<dbReference type="OrthoDB" id="410267at2759"/>
<gene>
    <name evidence="2" type="ORF">HOLleu_03646</name>
</gene>
<evidence type="ECO:0000313" key="3">
    <source>
        <dbReference type="Proteomes" id="UP001152320"/>
    </source>
</evidence>
<dbReference type="InterPro" id="IPR036259">
    <property type="entry name" value="MFS_trans_sf"/>
</dbReference>
<organism evidence="2 3">
    <name type="scientific">Holothuria leucospilota</name>
    <name type="common">Black long sea cucumber</name>
    <name type="synonym">Mertensiothuria leucospilota</name>
    <dbReference type="NCBI Taxonomy" id="206669"/>
    <lineage>
        <taxon>Eukaryota</taxon>
        <taxon>Metazoa</taxon>
        <taxon>Echinodermata</taxon>
        <taxon>Eleutherozoa</taxon>
        <taxon>Echinozoa</taxon>
        <taxon>Holothuroidea</taxon>
        <taxon>Aspidochirotacea</taxon>
        <taxon>Aspidochirotida</taxon>
        <taxon>Holothuriidae</taxon>
        <taxon>Holothuria</taxon>
    </lineage>
</organism>
<feature type="transmembrane region" description="Helical" evidence="1">
    <location>
        <begin position="161"/>
        <end position="179"/>
    </location>
</feature>
<dbReference type="PANTHER" id="PTHR11360">
    <property type="entry name" value="MONOCARBOXYLATE TRANSPORTER"/>
    <property type="match status" value="1"/>
</dbReference>
<keyword evidence="1" id="KW-0472">Membrane</keyword>
<sequence>MEKAIVFFGWSSRVFLSGGCLKSNGVILSDIVERLGTTNFVVGWAFSLQLGVSYLVGPLASLLLRVFTRRQVAVFGGCLVATSYIYCGLWLESVWQLFFAYTVAGIGLGFHMFAGYLNFCDHFHDNLGTAVSVASLCNFLGLATLPLFLQYLKTYFGLDNGLVLFGVFLSNLVVSAFAVSKPVRNLKQIQAVEAKQPDKEDTCPFSKANDVDKNEQVNEEKNNLQRYLQAWCAMFDHENLAVFMALEGLMLYIFVSWGLFLVSVGTSAGLDPDQAVLLSSAGGIGGLFGKLVAVELFRTERMNAFTSTLLPLIVNAVCFTGCALVRSFYPIILFTFLCGTCIGVNNSGLFGLLPTMVCKSHFHQAFVTASFIEGIAMQLAGFTSGLISDITGSATNVFVFNALLSIAGLPLVLQWACRSCVYLNQFP</sequence>
<feature type="transmembrane region" description="Helical" evidence="1">
    <location>
        <begin position="309"/>
        <end position="326"/>
    </location>
</feature>
<keyword evidence="3" id="KW-1185">Reference proteome</keyword>
<name>A0A9Q1CSU7_HOLLE</name>
<keyword evidence="1" id="KW-0812">Transmembrane</keyword>
<evidence type="ECO:0000313" key="2">
    <source>
        <dbReference type="EMBL" id="KAJ8050440.1"/>
    </source>
</evidence>
<comment type="caution">
    <text evidence="2">The sequence shown here is derived from an EMBL/GenBank/DDBJ whole genome shotgun (WGS) entry which is preliminary data.</text>
</comment>
<dbReference type="Proteomes" id="UP001152320">
    <property type="component" value="Chromosome 1"/>
</dbReference>
<feature type="transmembrane region" description="Helical" evidence="1">
    <location>
        <begin position="129"/>
        <end position="149"/>
    </location>
</feature>
<feature type="transmembrane region" description="Helical" evidence="1">
    <location>
        <begin position="249"/>
        <end position="270"/>
    </location>
</feature>
<dbReference type="PANTHER" id="PTHR11360:SF303">
    <property type="entry name" value="MAJOR FACILITATOR SUPERFAMILY (MFS) PROFILE DOMAIN-CONTAINING PROTEIN"/>
    <property type="match status" value="1"/>
</dbReference>
<feature type="transmembrane region" description="Helical" evidence="1">
    <location>
        <begin position="276"/>
        <end position="297"/>
    </location>
</feature>
<feature type="transmembrane region" description="Helical" evidence="1">
    <location>
        <begin position="393"/>
        <end position="413"/>
    </location>
</feature>
<evidence type="ECO:0000256" key="1">
    <source>
        <dbReference type="SAM" id="Phobius"/>
    </source>
</evidence>